<dbReference type="Pfam" id="PF00106">
    <property type="entry name" value="adh_short"/>
    <property type="match status" value="1"/>
</dbReference>
<dbReference type="PRINTS" id="PR00080">
    <property type="entry name" value="SDRFAMILY"/>
</dbReference>
<dbReference type="PRINTS" id="PR00081">
    <property type="entry name" value="GDHRDH"/>
</dbReference>
<gene>
    <name evidence="5" type="ORF">RhiXN_02569</name>
</gene>
<dbReference type="PANTHER" id="PTHR43669:SF3">
    <property type="entry name" value="ALCOHOL DEHYDROGENASE, PUTATIVE (AFU_ORTHOLOGUE AFUA_3G03445)-RELATED"/>
    <property type="match status" value="1"/>
</dbReference>
<dbReference type="GO" id="GO:0016491">
    <property type="term" value="F:oxidoreductase activity"/>
    <property type="evidence" value="ECO:0007669"/>
    <property type="project" value="UniProtKB-KW"/>
</dbReference>
<dbReference type="InterPro" id="IPR002347">
    <property type="entry name" value="SDR_fam"/>
</dbReference>
<evidence type="ECO:0000256" key="3">
    <source>
        <dbReference type="ARBA" id="ARBA00023002"/>
    </source>
</evidence>
<dbReference type="PROSITE" id="PS00061">
    <property type="entry name" value="ADH_SHORT"/>
    <property type="match status" value="1"/>
</dbReference>
<dbReference type="InterPro" id="IPR036291">
    <property type="entry name" value="NAD(P)-bd_dom_sf"/>
</dbReference>
<dbReference type="EMBL" id="CP059660">
    <property type="protein sequence ID" value="QRW17645.1"/>
    <property type="molecule type" value="Genomic_DNA"/>
</dbReference>
<dbReference type="InterPro" id="IPR020904">
    <property type="entry name" value="Sc_DH/Rdtase_CS"/>
</dbReference>
<evidence type="ECO:0000256" key="1">
    <source>
        <dbReference type="ARBA" id="ARBA00006484"/>
    </source>
</evidence>
<dbReference type="RefSeq" id="XP_043177882.1">
    <property type="nucleotide sequence ID" value="XM_043322386.1"/>
</dbReference>
<dbReference type="PANTHER" id="PTHR43669">
    <property type="entry name" value="5-KETO-D-GLUCONATE 5-REDUCTASE"/>
    <property type="match status" value="1"/>
</dbReference>
<keyword evidence="3" id="KW-0560">Oxidoreductase</keyword>
<dbReference type="Proteomes" id="UP000650533">
    <property type="component" value="Chromosome 3"/>
</dbReference>
<evidence type="ECO:0000313" key="6">
    <source>
        <dbReference type="Proteomes" id="UP000650533"/>
    </source>
</evidence>
<proteinExistence type="inferred from homology"/>
<evidence type="ECO:0000256" key="4">
    <source>
        <dbReference type="RuleBase" id="RU000363"/>
    </source>
</evidence>
<dbReference type="GeneID" id="67024849"/>
<reference evidence="5" key="1">
    <citation type="submission" date="2020-05" db="EMBL/GenBank/DDBJ databases">
        <title>Evolutionary and genomic comparisons of hybrid uninucleate and nonhybrid Rhizoctonia fungi.</title>
        <authorList>
            <person name="Li C."/>
            <person name="Chen X."/>
        </authorList>
    </citation>
    <scope>NUCLEOTIDE SEQUENCE</scope>
    <source>
        <strain evidence="5">AG-1 IA</strain>
    </source>
</reference>
<protein>
    <submittedName>
        <fullName evidence="5">Short chain dehydrogenase</fullName>
    </submittedName>
</protein>
<evidence type="ECO:0000256" key="2">
    <source>
        <dbReference type="ARBA" id="ARBA00022857"/>
    </source>
</evidence>
<dbReference type="Gene3D" id="3.40.50.720">
    <property type="entry name" value="NAD(P)-binding Rossmann-like Domain"/>
    <property type="match status" value="1"/>
</dbReference>
<name>A0A8H8NQU4_9AGAM</name>
<dbReference type="KEGG" id="rsx:RhiXN_02569"/>
<accession>A0A8H8NQU4</accession>
<comment type="similarity">
    <text evidence="1 4">Belongs to the short-chain dehydrogenases/reductases (SDR) family.</text>
</comment>
<organism evidence="5 6">
    <name type="scientific">Rhizoctonia solani</name>
    <dbReference type="NCBI Taxonomy" id="456999"/>
    <lineage>
        <taxon>Eukaryota</taxon>
        <taxon>Fungi</taxon>
        <taxon>Dikarya</taxon>
        <taxon>Basidiomycota</taxon>
        <taxon>Agaricomycotina</taxon>
        <taxon>Agaricomycetes</taxon>
        <taxon>Cantharellales</taxon>
        <taxon>Ceratobasidiaceae</taxon>
        <taxon>Rhizoctonia</taxon>
    </lineage>
</organism>
<evidence type="ECO:0000313" key="5">
    <source>
        <dbReference type="EMBL" id="QRW17645.1"/>
    </source>
</evidence>
<dbReference type="AlphaFoldDB" id="A0A8H8NQU4"/>
<sequence length="311" mass="33618">MASPTLGKVAVVTGASSGIGKATSITLSKAGYRVVLVARREAELNATAQECPSETLVTPGDVTDEVFAAKVFEEAVKKFGRVDILFNNAGISLPAVPIEDIPVQDFRRVIDVNLTSAFIFTREAFKVFKTQTPRGGRIINNGSIAAYAPRPMAVAYTTSKHAITGLTKSISLDGRNFDIACTQIDIGNAQTQMVADHGPTGQLQPNGQNVVEGSIDVQHVADAILHIANLPLNVTVLFMNIMATTMPFQAPKGKYPRSLEEGDFSEFRIADLPPRADRFVYPSMYSMGATMVLTKVRENDELDIHNTFVLS</sequence>
<dbReference type="FunFam" id="3.40.50.720:FF:000084">
    <property type="entry name" value="Short-chain dehydrogenase reductase"/>
    <property type="match status" value="1"/>
</dbReference>
<keyword evidence="2" id="KW-0521">NADP</keyword>
<dbReference type="CDD" id="cd05233">
    <property type="entry name" value="SDR_c"/>
    <property type="match status" value="1"/>
</dbReference>
<dbReference type="SUPFAM" id="SSF51735">
    <property type="entry name" value="NAD(P)-binding Rossmann-fold domains"/>
    <property type="match status" value="1"/>
</dbReference>